<dbReference type="InterPro" id="IPR003488">
    <property type="entry name" value="DprA"/>
</dbReference>
<dbReference type="InterPro" id="IPR041614">
    <property type="entry name" value="DprA_WH"/>
</dbReference>
<sequence length="370" mass="38717">MPLTHTRAELSAWLRLSQEPGVGPAAAYALLAALGMPEQIYAQGSATLARHVPQDVARQLRAPLSDEAAALIEQTLQWAEQPGHHILTLADPAYPQQLLTIADPPILLYVNGDPACLRRPAMAVVGARNATPGGQDNARAFARHLAGQGWCIVSGLALGIDAAAHEGALLAGAQGAGTVAVMGTGIDRIYPAAHRDLAHRIVQHGALVSELPLGTGAQRHHFPRRNRLVAGLARGVLVVEAARQSGSLITARLAGESGREVFAIPGSIHSPLSRGCHALIRQGAKLVETAQDIADELGGAGPAASARTAPPDRPAPPHPLLDALGFDPLHLDALQARTGMDAASLNAQLLELELDGRVARVEGGRFQRLR</sequence>
<protein>
    <submittedName>
        <fullName evidence="5">Uncharacterized protein</fullName>
    </submittedName>
</protein>
<dbReference type="OrthoDB" id="9785707at2"/>
<dbReference type="Pfam" id="PF17782">
    <property type="entry name" value="WHD_DprA"/>
    <property type="match status" value="1"/>
</dbReference>
<dbReference type="AlphaFoldDB" id="A0A0C6P8Z1"/>
<dbReference type="RefSeq" id="WP_015064703.1">
    <property type="nucleotide sequence ID" value="NC_019382.1"/>
</dbReference>
<dbReference type="Proteomes" id="UP000007564">
    <property type="component" value="Chromosome"/>
</dbReference>
<organism evidence="5 6">
    <name type="scientific">Bordetella bronchiseptica 253</name>
    <dbReference type="NCBI Taxonomy" id="568707"/>
    <lineage>
        <taxon>Bacteria</taxon>
        <taxon>Pseudomonadati</taxon>
        <taxon>Pseudomonadota</taxon>
        <taxon>Betaproteobacteria</taxon>
        <taxon>Burkholderiales</taxon>
        <taxon>Alcaligenaceae</taxon>
        <taxon>Bordetella</taxon>
    </lineage>
</organism>
<evidence type="ECO:0000313" key="5">
    <source>
        <dbReference type="EMBL" id="CCJ55090.1"/>
    </source>
</evidence>
<evidence type="ECO:0000256" key="2">
    <source>
        <dbReference type="SAM" id="MobiDB-lite"/>
    </source>
</evidence>
<dbReference type="InterPro" id="IPR036388">
    <property type="entry name" value="WH-like_DNA-bd_sf"/>
</dbReference>
<name>A0A0C6P8Z1_BORBO</name>
<reference evidence="5 6" key="1">
    <citation type="journal article" date="2012" name="BMC Genomics">
        <title>Comparative genomics of the classical Bordetella subspecies: the evolution and exchange of virulence-associated diversity amongst closely related pathogens.</title>
        <authorList>
            <person name="Park J."/>
            <person name="Zhang Y."/>
            <person name="Buboltz A.M."/>
            <person name="Zhang X."/>
            <person name="Schuster S.C."/>
            <person name="Ahuja U."/>
            <person name="Liu M."/>
            <person name="Miller J.F."/>
            <person name="Sebaihia M."/>
            <person name="Bentley S.D."/>
            <person name="Parkhill J."/>
            <person name="Harvill E.T."/>
        </authorList>
    </citation>
    <scope>NUCLEOTIDE SEQUENCE [LARGE SCALE GENOMIC DNA]</scope>
    <source>
        <strain evidence="5 6">253</strain>
    </source>
</reference>
<evidence type="ECO:0000259" key="4">
    <source>
        <dbReference type="Pfam" id="PF17782"/>
    </source>
</evidence>
<dbReference type="Gene3D" id="1.10.10.10">
    <property type="entry name" value="Winged helix-like DNA-binding domain superfamily/Winged helix DNA-binding domain"/>
    <property type="match status" value="1"/>
</dbReference>
<accession>A0A0C6P8Z1</accession>
<dbReference type="HOGENOM" id="CLU_029601_1_1_4"/>
<dbReference type="PANTHER" id="PTHR43022:SF1">
    <property type="entry name" value="PROTEIN SMF"/>
    <property type="match status" value="1"/>
</dbReference>
<evidence type="ECO:0000313" key="6">
    <source>
        <dbReference type="Proteomes" id="UP000007564"/>
    </source>
</evidence>
<evidence type="ECO:0000259" key="3">
    <source>
        <dbReference type="Pfam" id="PF02481"/>
    </source>
</evidence>
<gene>
    <name evidence="5" type="primary">smf</name>
    <name evidence="5" type="ORF">BN112_3173</name>
</gene>
<evidence type="ECO:0000256" key="1">
    <source>
        <dbReference type="ARBA" id="ARBA00006525"/>
    </source>
</evidence>
<dbReference type="GO" id="GO:0009294">
    <property type="term" value="P:DNA-mediated transformation"/>
    <property type="evidence" value="ECO:0007669"/>
    <property type="project" value="InterPro"/>
</dbReference>
<feature type="domain" description="Smf/DprA SLOG" evidence="3">
    <location>
        <begin position="86"/>
        <end position="297"/>
    </location>
</feature>
<dbReference type="NCBIfam" id="TIGR00732">
    <property type="entry name" value="dprA"/>
    <property type="match status" value="1"/>
</dbReference>
<feature type="region of interest" description="Disordered" evidence="2">
    <location>
        <begin position="297"/>
        <end position="317"/>
    </location>
</feature>
<dbReference type="EMBL" id="HE965806">
    <property type="protein sequence ID" value="CCJ55090.1"/>
    <property type="molecule type" value="Genomic_DNA"/>
</dbReference>
<proteinExistence type="inferred from homology"/>
<comment type="similarity">
    <text evidence="1">Belongs to the DprA/Smf family.</text>
</comment>
<dbReference type="Gene3D" id="3.40.50.450">
    <property type="match status" value="1"/>
</dbReference>
<feature type="domain" description="DprA winged helix" evidence="4">
    <location>
        <begin position="306"/>
        <end position="364"/>
    </location>
</feature>
<dbReference type="KEGG" id="bbh:BN112_3173"/>
<dbReference type="Pfam" id="PF02481">
    <property type="entry name" value="DNA_processg_A"/>
    <property type="match status" value="1"/>
</dbReference>
<dbReference type="InterPro" id="IPR057666">
    <property type="entry name" value="DrpA_SLOG"/>
</dbReference>
<dbReference type="SUPFAM" id="SSF102405">
    <property type="entry name" value="MCP/YpsA-like"/>
    <property type="match status" value="1"/>
</dbReference>
<dbReference type="PANTHER" id="PTHR43022">
    <property type="entry name" value="PROTEIN SMF"/>
    <property type="match status" value="1"/>
</dbReference>